<name>A0A1M5YZT0_BUTFI</name>
<dbReference type="InterPro" id="IPR029044">
    <property type="entry name" value="Nucleotide-diphossugar_trans"/>
</dbReference>
<keyword evidence="2" id="KW-0808">Transferase</keyword>
<proteinExistence type="predicted"/>
<protein>
    <submittedName>
        <fullName evidence="2">Glycosyl transferase family 2</fullName>
    </submittedName>
</protein>
<dbReference type="CDD" id="cd00761">
    <property type="entry name" value="Glyco_tranf_GTA_type"/>
    <property type="match status" value="1"/>
</dbReference>
<dbReference type="OrthoDB" id="9810303at2"/>
<keyword evidence="3" id="KW-1185">Reference proteome</keyword>
<dbReference type="STRING" id="1121131.SAMN02745229_01863"/>
<feature type="domain" description="Glycosyltransferase 2-like" evidence="1">
    <location>
        <begin position="217"/>
        <end position="352"/>
    </location>
</feature>
<dbReference type="Gene3D" id="3.90.550.10">
    <property type="entry name" value="Spore Coat Polysaccharide Biosynthesis Protein SpsA, Chain A"/>
    <property type="match status" value="1"/>
</dbReference>
<dbReference type="GeneID" id="89508411"/>
<evidence type="ECO:0000313" key="2">
    <source>
        <dbReference type="EMBL" id="SHI17522.1"/>
    </source>
</evidence>
<dbReference type="PANTHER" id="PTHR22916:SF3">
    <property type="entry name" value="UDP-GLCNAC:BETAGAL BETA-1,3-N-ACETYLGLUCOSAMINYLTRANSFERASE-LIKE PROTEIN 1"/>
    <property type="match status" value="1"/>
</dbReference>
<dbReference type="SUPFAM" id="SSF53448">
    <property type="entry name" value="Nucleotide-diphospho-sugar transferases"/>
    <property type="match status" value="1"/>
</dbReference>
<evidence type="ECO:0000259" key="1">
    <source>
        <dbReference type="Pfam" id="PF00535"/>
    </source>
</evidence>
<evidence type="ECO:0000313" key="3">
    <source>
        <dbReference type="Proteomes" id="UP000184278"/>
    </source>
</evidence>
<dbReference type="GO" id="GO:0016758">
    <property type="term" value="F:hexosyltransferase activity"/>
    <property type="evidence" value="ECO:0007669"/>
    <property type="project" value="UniProtKB-ARBA"/>
</dbReference>
<gene>
    <name evidence="2" type="ORF">SAMN02745229_01863</name>
</gene>
<dbReference type="RefSeq" id="WP_073387220.1">
    <property type="nucleotide sequence ID" value="NZ_FQXK01000014.1"/>
</dbReference>
<dbReference type="AlphaFoldDB" id="A0A1M5YZT0"/>
<dbReference type="Pfam" id="PF00535">
    <property type="entry name" value="Glycos_transf_2"/>
    <property type="match status" value="1"/>
</dbReference>
<dbReference type="InterPro" id="IPR001173">
    <property type="entry name" value="Glyco_trans_2-like"/>
</dbReference>
<sequence length="530" mass="61158">MNGISVFLKWANSKTLDIPKYKESLHLICDLPCITDVIDNLEDDTHPDNDLLIIDPDIVLEPSNLLRLQETLYSSYFIGAVQPQTNYVMRSLESDPSNKLFAECAEYANFLGYSDRDGLITVPFFHDYCVLVRGSLRKKLFGTSTGVCTKLRSGLYQGADLALSIQRFGYTCVTSKNCFFFRRKSSRSDHFDTLKKFRHDECLFRKLGRKIKSERLTIAIPTCNHEDSLKRLLDSLSQQTCPDFDILIQDDYSNTDMGDLINDYDISFSRNISIYKNPFNVGPSPNIGIALANVNTTLVWILSDEDVIRKDAVETIYRAAFSFPESGVLYFPININYQNLKLLPMQTFYSLRHFVRFFTSMSLERDEHIGDSLLCLSDKVFRIPRLIDNMSAFYKYAYSDIPTTALLLKALDSGIPCSLIPKNLIKESDALQKELNLYEVINRMRIINRLDLSLISKQRSDLFEMLYPYFKEAMCEYLSDDYKDDEKYIERTFITIYRYILPETDRQVIDDVIKLCKAPSESLEPQEVAN</sequence>
<dbReference type="PANTHER" id="PTHR22916">
    <property type="entry name" value="GLYCOSYLTRANSFERASE"/>
    <property type="match status" value="1"/>
</dbReference>
<accession>A0A1M5YZT0</accession>
<reference evidence="3" key="1">
    <citation type="submission" date="2016-11" db="EMBL/GenBank/DDBJ databases">
        <authorList>
            <person name="Varghese N."/>
            <person name="Submissions S."/>
        </authorList>
    </citation>
    <scope>NUCLEOTIDE SEQUENCE [LARGE SCALE GENOMIC DNA]</scope>
    <source>
        <strain evidence="3">DSM 3071</strain>
    </source>
</reference>
<dbReference type="Proteomes" id="UP000184278">
    <property type="component" value="Unassembled WGS sequence"/>
</dbReference>
<dbReference type="EMBL" id="FQXK01000014">
    <property type="protein sequence ID" value="SHI17522.1"/>
    <property type="molecule type" value="Genomic_DNA"/>
</dbReference>
<organism evidence="2 3">
    <name type="scientific">Butyrivibrio fibrisolvens DSM 3071</name>
    <dbReference type="NCBI Taxonomy" id="1121131"/>
    <lineage>
        <taxon>Bacteria</taxon>
        <taxon>Bacillati</taxon>
        <taxon>Bacillota</taxon>
        <taxon>Clostridia</taxon>
        <taxon>Lachnospirales</taxon>
        <taxon>Lachnospiraceae</taxon>
        <taxon>Butyrivibrio</taxon>
    </lineage>
</organism>